<comment type="caution">
    <text evidence="2">The sequence shown here is derived from an EMBL/GenBank/DDBJ whole genome shotgun (WGS) entry which is preliminary data.</text>
</comment>
<gene>
    <name evidence="2" type="ORF">LCGC14_1588270</name>
</gene>
<protein>
    <recommendedName>
        <fullName evidence="1">Gene product 88 domain-containing protein</fullName>
    </recommendedName>
</protein>
<dbReference type="AlphaFoldDB" id="A0A0F8W2U3"/>
<organism evidence="2">
    <name type="scientific">marine sediment metagenome</name>
    <dbReference type="NCBI Taxonomy" id="412755"/>
    <lineage>
        <taxon>unclassified sequences</taxon>
        <taxon>metagenomes</taxon>
        <taxon>ecological metagenomes</taxon>
    </lineage>
</organism>
<feature type="domain" description="Gene product 88" evidence="1">
    <location>
        <begin position="3"/>
        <end position="110"/>
    </location>
</feature>
<feature type="non-terminal residue" evidence="2">
    <location>
        <position position="1"/>
    </location>
</feature>
<name>A0A0F8W2U3_9ZZZZ</name>
<sequence length="159" mass="18830">ITHDRNFEFSKSRYFVPSMYGEIVQREIKIVRLHDTGDFYSQGYLDKWSCIARTLPNTRFYAYTKSLQLDFKAFTRLPNTKIIQSFGGKYDSRIDLRLPHARIFDSERELKGFDGGIQYKNYVDCSKSDLIALEVVSPRIGLIKHWIERGYNEKTYDKY</sequence>
<reference evidence="2" key="1">
    <citation type="journal article" date="2015" name="Nature">
        <title>Complex archaea that bridge the gap between prokaryotes and eukaryotes.</title>
        <authorList>
            <person name="Spang A."/>
            <person name="Saw J.H."/>
            <person name="Jorgensen S.L."/>
            <person name="Zaremba-Niedzwiedzka K."/>
            <person name="Martijn J."/>
            <person name="Lind A.E."/>
            <person name="van Eijk R."/>
            <person name="Schleper C."/>
            <person name="Guy L."/>
            <person name="Ettema T.J."/>
        </authorList>
    </citation>
    <scope>NUCLEOTIDE SEQUENCE</scope>
</reference>
<evidence type="ECO:0000313" key="2">
    <source>
        <dbReference type="EMBL" id="KKK42505.1"/>
    </source>
</evidence>
<evidence type="ECO:0000259" key="1">
    <source>
        <dbReference type="Pfam" id="PF17338"/>
    </source>
</evidence>
<dbReference type="Pfam" id="PF17338">
    <property type="entry name" value="GP88"/>
    <property type="match status" value="1"/>
</dbReference>
<accession>A0A0F8W2U3</accession>
<dbReference type="EMBL" id="LAZR01070323">
    <property type="protein sequence ID" value="KKK42505.1"/>
    <property type="molecule type" value="Genomic_DNA"/>
</dbReference>
<proteinExistence type="predicted"/>
<dbReference type="InterPro" id="IPR020290">
    <property type="entry name" value="Gp88"/>
</dbReference>